<dbReference type="AlphaFoldDB" id="A0AAV7RUT8"/>
<gene>
    <name evidence="2" type="ORF">NDU88_008502</name>
</gene>
<dbReference type="Proteomes" id="UP001066276">
    <property type="component" value="Chromosome 5"/>
</dbReference>
<feature type="region of interest" description="Disordered" evidence="1">
    <location>
        <begin position="35"/>
        <end position="68"/>
    </location>
</feature>
<name>A0AAV7RUT8_PLEWA</name>
<organism evidence="2 3">
    <name type="scientific">Pleurodeles waltl</name>
    <name type="common">Iberian ribbed newt</name>
    <dbReference type="NCBI Taxonomy" id="8319"/>
    <lineage>
        <taxon>Eukaryota</taxon>
        <taxon>Metazoa</taxon>
        <taxon>Chordata</taxon>
        <taxon>Craniata</taxon>
        <taxon>Vertebrata</taxon>
        <taxon>Euteleostomi</taxon>
        <taxon>Amphibia</taxon>
        <taxon>Batrachia</taxon>
        <taxon>Caudata</taxon>
        <taxon>Salamandroidea</taxon>
        <taxon>Salamandridae</taxon>
        <taxon>Pleurodelinae</taxon>
        <taxon>Pleurodeles</taxon>
    </lineage>
</organism>
<sequence length="68" mass="6878">MRAISGQSGAQVRVGAWGPVLEAAWAPAVVSKCPDPAVSRGRGWRPVPVLGAGTSRDAVGRPGAREGS</sequence>
<evidence type="ECO:0000313" key="3">
    <source>
        <dbReference type="Proteomes" id="UP001066276"/>
    </source>
</evidence>
<reference evidence="2" key="1">
    <citation type="journal article" date="2022" name="bioRxiv">
        <title>Sequencing and chromosome-scale assembly of the giantPleurodeles waltlgenome.</title>
        <authorList>
            <person name="Brown T."/>
            <person name="Elewa A."/>
            <person name="Iarovenko S."/>
            <person name="Subramanian E."/>
            <person name="Araus A.J."/>
            <person name="Petzold A."/>
            <person name="Susuki M."/>
            <person name="Suzuki K.-i.T."/>
            <person name="Hayashi T."/>
            <person name="Toyoda A."/>
            <person name="Oliveira C."/>
            <person name="Osipova E."/>
            <person name="Leigh N.D."/>
            <person name="Simon A."/>
            <person name="Yun M.H."/>
        </authorList>
    </citation>
    <scope>NUCLEOTIDE SEQUENCE</scope>
    <source>
        <strain evidence="2">20211129_DDA</strain>
        <tissue evidence="2">Liver</tissue>
    </source>
</reference>
<proteinExistence type="predicted"/>
<keyword evidence="3" id="KW-1185">Reference proteome</keyword>
<comment type="caution">
    <text evidence="2">The sequence shown here is derived from an EMBL/GenBank/DDBJ whole genome shotgun (WGS) entry which is preliminary data.</text>
</comment>
<accession>A0AAV7RUT8</accession>
<evidence type="ECO:0000256" key="1">
    <source>
        <dbReference type="SAM" id="MobiDB-lite"/>
    </source>
</evidence>
<evidence type="ECO:0000313" key="2">
    <source>
        <dbReference type="EMBL" id="KAJ1155775.1"/>
    </source>
</evidence>
<dbReference type="EMBL" id="JANPWB010000009">
    <property type="protein sequence ID" value="KAJ1155775.1"/>
    <property type="molecule type" value="Genomic_DNA"/>
</dbReference>
<protein>
    <submittedName>
        <fullName evidence="2">Uncharacterized protein</fullName>
    </submittedName>
</protein>